<dbReference type="AlphaFoldDB" id="B3E6P9"/>
<dbReference type="InterPro" id="IPR003661">
    <property type="entry name" value="HisK_dim/P_dom"/>
</dbReference>
<dbReference type="HOGENOM" id="CLU_000445_89_29_7"/>
<dbReference type="SUPFAM" id="SSF158472">
    <property type="entry name" value="HAMP domain-like"/>
    <property type="match status" value="1"/>
</dbReference>
<evidence type="ECO:0000256" key="4">
    <source>
        <dbReference type="ARBA" id="ARBA00022475"/>
    </source>
</evidence>
<dbReference type="GO" id="GO:0000155">
    <property type="term" value="F:phosphorelay sensor kinase activity"/>
    <property type="evidence" value="ECO:0007669"/>
    <property type="project" value="InterPro"/>
</dbReference>
<dbReference type="InterPro" id="IPR003660">
    <property type="entry name" value="HAMP_dom"/>
</dbReference>
<dbReference type="InterPro" id="IPR033463">
    <property type="entry name" value="sCache_3"/>
</dbReference>
<evidence type="ECO:0000256" key="6">
    <source>
        <dbReference type="ARBA" id="ARBA00022679"/>
    </source>
</evidence>
<evidence type="ECO:0000259" key="15">
    <source>
        <dbReference type="PROSITE" id="PS50109"/>
    </source>
</evidence>
<dbReference type="PROSITE" id="PS50109">
    <property type="entry name" value="HIS_KIN"/>
    <property type="match status" value="1"/>
</dbReference>
<dbReference type="InterPro" id="IPR029151">
    <property type="entry name" value="Sensor-like_sf"/>
</dbReference>
<keyword evidence="18" id="KW-1185">Reference proteome</keyword>
<feature type="domain" description="Histidine kinase" evidence="15">
    <location>
        <begin position="277"/>
        <end position="483"/>
    </location>
</feature>
<dbReference type="CDD" id="cd06225">
    <property type="entry name" value="HAMP"/>
    <property type="match status" value="1"/>
</dbReference>
<keyword evidence="10" id="KW-0067">ATP-binding</keyword>
<dbReference type="EMBL" id="CP001089">
    <property type="protein sequence ID" value="ACD94874.1"/>
    <property type="molecule type" value="Genomic_DNA"/>
</dbReference>
<dbReference type="KEGG" id="glo:Glov_1152"/>
<reference evidence="17 18" key="1">
    <citation type="submission" date="2008-05" db="EMBL/GenBank/DDBJ databases">
        <title>Complete sequence of chromosome of Geobacter lovleyi SZ.</title>
        <authorList>
            <consortium name="US DOE Joint Genome Institute"/>
            <person name="Lucas S."/>
            <person name="Copeland A."/>
            <person name="Lapidus A."/>
            <person name="Glavina del Rio T."/>
            <person name="Dalin E."/>
            <person name="Tice H."/>
            <person name="Bruce D."/>
            <person name="Goodwin L."/>
            <person name="Pitluck S."/>
            <person name="Chertkov O."/>
            <person name="Meincke L."/>
            <person name="Brettin T."/>
            <person name="Detter J.C."/>
            <person name="Han C."/>
            <person name="Tapia R."/>
            <person name="Kuske C.R."/>
            <person name="Schmutz J."/>
            <person name="Larimer F."/>
            <person name="Land M."/>
            <person name="Hauser L."/>
            <person name="Kyrpides N."/>
            <person name="Mikhailova N."/>
            <person name="Sung Y."/>
            <person name="Fletcher K.E."/>
            <person name="Ritalahti K.M."/>
            <person name="Loeffler F.E."/>
            <person name="Richardson P."/>
        </authorList>
    </citation>
    <scope>NUCLEOTIDE SEQUENCE [LARGE SCALE GENOMIC DNA]</scope>
    <source>
        <strain evidence="18">ATCC BAA-1151 / DSM 17278 / SZ</strain>
    </source>
</reference>
<dbReference type="SUPFAM" id="SSF103190">
    <property type="entry name" value="Sensory domain-like"/>
    <property type="match status" value="1"/>
</dbReference>
<dbReference type="Proteomes" id="UP000002420">
    <property type="component" value="Chromosome"/>
</dbReference>
<dbReference type="SMART" id="SM00388">
    <property type="entry name" value="HisKA"/>
    <property type="match status" value="1"/>
</dbReference>
<dbReference type="Pfam" id="PF00672">
    <property type="entry name" value="HAMP"/>
    <property type="match status" value="1"/>
</dbReference>
<evidence type="ECO:0000256" key="8">
    <source>
        <dbReference type="ARBA" id="ARBA00022741"/>
    </source>
</evidence>
<evidence type="ECO:0000256" key="3">
    <source>
        <dbReference type="ARBA" id="ARBA00012438"/>
    </source>
</evidence>
<dbReference type="PANTHER" id="PTHR43065">
    <property type="entry name" value="SENSOR HISTIDINE KINASE"/>
    <property type="match status" value="1"/>
</dbReference>
<comment type="subcellular location">
    <subcellularLocation>
        <location evidence="2">Cell membrane</location>
        <topology evidence="2">Multi-pass membrane protein</topology>
    </subcellularLocation>
</comment>
<keyword evidence="9 17" id="KW-0418">Kinase</keyword>
<evidence type="ECO:0000256" key="10">
    <source>
        <dbReference type="ARBA" id="ARBA00022840"/>
    </source>
</evidence>
<dbReference type="CDD" id="cd00082">
    <property type="entry name" value="HisKA"/>
    <property type="match status" value="1"/>
</dbReference>
<keyword evidence="8" id="KW-0547">Nucleotide-binding</keyword>
<dbReference type="SMART" id="SM00387">
    <property type="entry name" value="HATPase_c"/>
    <property type="match status" value="1"/>
</dbReference>
<evidence type="ECO:0000256" key="1">
    <source>
        <dbReference type="ARBA" id="ARBA00000085"/>
    </source>
</evidence>
<keyword evidence="7 14" id="KW-0812">Transmembrane</keyword>
<dbReference type="Gene3D" id="6.10.340.10">
    <property type="match status" value="1"/>
</dbReference>
<dbReference type="PANTHER" id="PTHR43065:SF10">
    <property type="entry name" value="PEROXIDE STRESS-ACTIVATED HISTIDINE KINASE MAK3"/>
    <property type="match status" value="1"/>
</dbReference>
<dbReference type="InterPro" id="IPR003594">
    <property type="entry name" value="HATPase_dom"/>
</dbReference>
<dbReference type="Pfam" id="PF00512">
    <property type="entry name" value="HisKA"/>
    <property type="match status" value="1"/>
</dbReference>
<feature type="domain" description="HAMP" evidence="16">
    <location>
        <begin position="201"/>
        <end position="253"/>
    </location>
</feature>
<dbReference type="Pfam" id="PF02518">
    <property type="entry name" value="HATPase_c"/>
    <property type="match status" value="1"/>
</dbReference>
<proteinExistence type="predicted"/>
<evidence type="ECO:0000256" key="2">
    <source>
        <dbReference type="ARBA" id="ARBA00004651"/>
    </source>
</evidence>
<dbReference type="InterPro" id="IPR036097">
    <property type="entry name" value="HisK_dim/P_sf"/>
</dbReference>
<accession>B3E6P9</accession>
<dbReference type="Gene3D" id="3.30.565.10">
    <property type="entry name" value="Histidine kinase-like ATPase, C-terminal domain"/>
    <property type="match status" value="1"/>
</dbReference>
<comment type="catalytic activity">
    <reaction evidence="1">
        <text>ATP + protein L-histidine = ADP + protein N-phospho-L-histidine.</text>
        <dbReference type="EC" id="2.7.13.3"/>
    </reaction>
</comment>
<dbReference type="InterPro" id="IPR004358">
    <property type="entry name" value="Sig_transdc_His_kin-like_C"/>
</dbReference>
<dbReference type="SUPFAM" id="SSF47384">
    <property type="entry name" value="Homodimeric domain of signal transducing histidine kinase"/>
    <property type="match status" value="1"/>
</dbReference>
<dbReference type="SMART" id="SM00304">
    <property type="entry name" value="HAMP"/>
    <property type="match status" value="1"/>
</dbReference>
<evidence type="ECO:0000256" key="7">
    <source>
        <dbReference type="ARBA" id="ARBA00022692"/>
    </source>
</evidence>
<evidence type="ECO:0000256" key="9">
    <source>
        <dbReference type="ARBA" id="ARBA00022777"/>
    </source>
</evidence>
<evidence type="ECO:0000313" key="18">
    <source>
        <dbReference type="Proteomes" id="UP000002420"/>
    </source>
</evidence>
<dbReference type="GO" id="GO:0005524">
    <property type="term" value="F:ATP binding"/>
    <property type="evidence" value="ECO:0007669"/>
    <property type="project" value="UniProtKB-KW"/>
</dbReference>
<sequence>MTRRFISIKTQFVLIAMLMVALSSTLWGVFAWKTERNLLYSNLENEGRQMLTSLSSPIINALVYEEMGVIEEGGLLDNFIEEIMKNSTLKVVSAFVTDQNGKVLAHNQYTEYGKQYDDLLTRTAITEGRYQASLQKQPGQSGTLLNMAMPLHIYQKSWGALRVVVSTAPLEAQLQGLAKRIAATSLAFFLLGMAASYLIGRSMARPLQRLSEIMASVSTDNLLVELPPDRPDEIGKLQESFRTMLERLRQSEAERKRAVTQLVQSEKLASLGKIVAGVAHEVNNPLGAINASIYNLEQKSGNQLRNMEIIKQGVERIERIVRQLSDFSRTASLELQPLASEGFFSECAEFSRVALKRFDVELVTEDRCAPALMLQLDKGKIQQVLLNLLFNAAQASPLRGIIRLSAQLTPGYYQLEVEDQGSGIPPEAQRTVFDIFYTTKHAGEGTGIGLAICKSIVEMHGGTITFSSRPGKTVFTVSLPLTPTENGNELL</sequence>
<dbReference type="PRINTS" id="PR00344">
    <property type="entry name" value="BCTRLSENSOR"/>
</dbReference>
<keyword evidence="5" id="KW-0597">Phosphoprotein</keyword>
<dbReference type="PROSITE" id="PS50885">
    <property type="entry name" value="HAMP"/>
    <property type="match status" value="1"/>
</dbReference>
<dbReference type="RefSeq" id="WP_012469223.1">
    <property type="nucleotide sequence ID" value="NC_010814.1"/>
</dbReference>
<keyword evidence="13 14" id="KW-0472">Membrane</keyword>
<protein>
    <recommendedName>
        <fullName evidence="3">histidine kinase</fullName>
        <ecNumber evidence="3">2.7.13.3</ecNumber>
    </recommendedName>
</protein>
<keyword evidence="12" id="KW-0902">Two-component regulatory system</keyword>
<dbReference type="EC" id="2.7.13.3" evidence="3"/>
<evidence type="ECO:0000256" key="14">
    <source>
        <dbReference type="SAM" id="Phobius"/>
    </source>
</evidence>
<feature type="transmembrane region" description="Helical" evidence="14">
    <location>
        <begin position="12"/>
        <end position="32"/>
    </location>
</feature>
<gene>
    <name evidence="17" type="ordered locus">Glov_1152</name>
</gene>
<dbReference type="OrthoDB" id="9781147at2"/>
<dbReference type="SUPFAM" id="SSF55874">
    <property type="entry name" value="ATPase domain of HSP90 chaperone/DNA topoisomerase II/histidine kinase"/>
    <property type="match status" value="1"/>
</dbReference>
<evidence type="ECO:0000256" key="11">
    <source>
        <dbReference type="ARBA" id="ARBA00022989"/>
    </source>
</evidence>
<evidence type="ECO:0000256" key="5">
    <source>
        <dbReference type="ARBA" id="ARBA00022553"/>
    </source>
</evidence>
<dbReference type="GO" id="GO:0005886">
    <property type="term" value="C:plasma membrane"/>
    <property type="evidence" value="ECO:0007669"/>
    <property type="project" value="UniProtKB-SubCell"/>
</dbReference>
<dbReference type="InterPro" id="IPR036890">
    <property type="entry name" value="HATPase_C_sf"/>
</dbReference>
<dbReference type="STRING" id="398767.Glov_1152"/>
<keyword evidence="11 14" id="KW-1133">Transmembrane helix</keyword>
<evidence type="ECO:0000259" key="16">
    <source>
        <dbReference type="PROSITE" id="PS50885"/>
    </source>
</evidence>
<organism evidence="17 18">
    <name type="scientific">Trichlorobacter lovleyi (strain ATCC BAA-1151 / DSM 17278 / SZ)</name>
    <name type="common">Geobacter lovleyi</name>
    <dbReference type="NCBI Taxonomy" id="398767"/>
    <lineage>
        <taxon>Bacteria</taxon>
        <taxon>Pseudomonadati</taxon>
        <taxon>Thermodesulfobacteriota</taxon>
        <taxon>Desulfuromonadia</taxon>
        <taxon>Geobacterales</taxon>
        <taxon>Geobacteraceae</taxon>
        <taxon>Trichlorobacter</taxon>
    </lineage>
</organism>
<keyword evidence="6" id="KW-0808">Transferase</keyword>
<evidence type="ECO:0000256" key="13">
    <source>
        <dbReference type="ARBA" id="ARBA00023136"/>
    </source>
</evidence>
<dbReference type="eggNOG" id="COG4191">
    <property type="taxonomic scope" value="Bacteria"/>
</dbReference>
<evidence type="ECO:0000256" key="12">
    <source>
        <dbReference type="ARBA" id="ARBA00023012"/>
    </source>
</evidence>
<dbReference type="Gene3D" id="1.10.287.130">
    <property type="match status" value="1"/>
</dbReference>
<keyword evidence="4" id="KW-1003">Cell membrane</keyword>
<evidence type="ECO:0000313" key="17">
    <source>
        <dbReference type="EMBL" id="ACD94874.1"/>
    </source>
</evidence>
<name>B3E6P9_TRIL1</name>
<dbReference type="InterPro" id="IPR005467">
    <property type="entry name" value="His_kinase_dom"/>
</dbReference>
<dbReference type="Pfam" id="PF17203">
    <property type="entry name" value="sCache_3_2"/>
    <property type="match status" value="1"/>
</dbReference>